<dbReference type="AlphaFoldDB" id="T1KE72"/>
<evidence type="ECO:0000313" key="2">
    <source>
        <dbReference type="EnsemblMetazoa" id="tetur09g05540.1"/>
    </source>
</evidence>
<dbReference type="EnsemblMetazoa" id="tetur09g05540.1">
    <property type="protein sequence ID" value="tetur09g05540.1"/>
    <property type="gene ID" value="tetur09g05540"/>
</dbReference>
<organism evidence="2 3">
    <name type="scientific">Tetranychus urticae</name>
    <name type="common">Two-spotted spider mite</name>
    <dbReference type="NCBI Taxonomy" id="32264"/>
    <lineage>
        <taxon>Eukaryota</taxon>
        <taxon>Metazoa</taxon>
        <taxon>Ecdysozoa</taxon>
        <taxon>Arthropoda</taxon>
        <taxon>Chelicerata</taxon>
        <taxon>Arachnida</taxon>
        <taxon>Acari</taxon>
        <taxon>Acariformes</taxon>
        <taxon>Trombidiformes</taxon>
        <taxon>Prostigmata</taxon>
        <taxon>Eleutherengona</taxon>
        <taxon>Raphignathae</taxon>
        <taxon>Tetranychoidea</taxon>
        <taxon>Tetranychidae</taxon>
        <taxon>Tetranychus</taxon>
    </lineage>
</organism>
<keyword evidence="1" id="KW-1133">Transmembrane helix</keyword>
<reference evidence="2" key="2">
    <citation type="submission" date="2015-06" db="UniProtKB">
        <authorList>
            <consortium name="EnsemblMetazoa"/>
        </authorList>
    </citation>
    <scope>IDENTIFICATION</scope>
</reference>
<reference evidence="3" key="1">
    <citation type="submission" date="2011-08" db="EMBL/GenBank/DDBJ databases">
        <authorList>
            <person name="Rombauts S."/>
        </authorList>
    </citation>
    <scope>NUCLEOTIDE SEQUENCE</scope>
    <source>
        <strain evidence="3">London</strain>
    </source>
</reference>
<protein>
    <submittedName>
        <fullName evidence="2">Uncharacterized protein</fullName>
    </submittedName>
</protein>
<sequence length="32" mass="4065">MRLFECNKVNRYHFTVSMLNIHWIFLYLINFT</sequence>
<feature type="transmembrane region" description="Helical" evidence="1">
    <location>
        <begin position="12"/>
        <end position="29"/>
    </location>
</feature>
<proteinExistence type="predicted"/>
<keyword evidence="1" id="KW-0472">Membrane</keyword>
<dbReference type="EMBL" id="CAEY01002034">
    <property type="status" value="NOT_ANNOTATED_CDS"/>
    <property type="molecule type" value="Genomic_DNA"/>
</dbReference>
<evidence type="ECO:0000313" key="3">
    <source>
        <dbReference type="Proteomes" id="UP000015104"/>
    </source>
</evidence>
<accession>T1KE72</accession>
<keyword evidence="3" id="KW-1185">Reference proteome</keyword>
<keyword evidence="1" id="KW-0812">Transmembrane</keyword>
<dbReference type="HOGENOM" id="CLU_3392805_0_0_1"/>
<evidence type="ECO:0000256" key="1">
    <source>
        <dbReference type="SAM" id="Phobius"/>
    </source>
</evidence>
<name>T1KE72_TETUR</name>
<dbReference type="Proteomes" id="UP000015104">
    <property type="component" value="Unassembled WGS sequence"/>
</dbReference>